<sequence>MRNAREFLSFSLGRWFFFYIAADPRRFRSWFDALLWIILCVNGYKAGFCWGMQQSVIFLPFFYCGRSRTPYNAPPSTRRM</sequence>
<dbReference type="Proteomes" id="UP000217648">
    <property type="component" value="Unassembled WGS sequence"/>
</dbReference>
<comment type="caution">
    <text evidence="1">The sequence shown here is derived from an EMBL/GenBank/DDBJ whole genome shotgun (WGS) entry which is preliminary data.</text>
</comment>
<reference evidence="1 2" key="1">
    <citation type="submission" date="2017-09" db="EMBL/GenBank/DDBJ databases">
        <title>Mdr eskape-Ghana.</title>
        <authorList>
            <person name="Agyepong N."/>
            <person name="Janice J."/>
            <person name="Samuelsen O."/>
            <person name="Owusu-Ofori A."/>
            <person name="Sundsfjord A."/>
            <person name="Essack S."/>
            <person name="Pedersen T."/>
        </authorList>
    </citation>
    <scope>NUCLEOTIDE SEQUENCE [LARGE SCALE GENOMIC DNA]</scope>
    <source>
        <strain evidence="1 2">46</strain>
    </source>
</reference>
<evidence type="ECO:0000313" key="2">
    <source>
        <dbReference type="Proteomes" id="UP000217648"/>
    </source>
</evidence>
<dbReference type="AlphaFoldDB" id="A0A2A5MCQ1"/>
<evidence type="ECO:0000313" key="1">
    <source>
        <dbReference type="EMBL" id="PCM58689.1"/>
    </source>
</evidence>
<proteinExistence type="predicted"/>
<gene>
    <name evidence="1" type="ORF">CP911_25985</name>
</gene>
<name>A0A2A5MCQ1_9ENTR</name>
<organism evidence="1 2">
    <name type="scientific">Klebsiella quasipneumoniae</name>
    <dbReference type="NCBI Taxonomy" id="1463165"/>
    <lineage>
        <taxon>Bacteria</taxon>
        <taxon>Pseudomonadati</taxon>
        <taxon>Pseudomonadota</taxon>
        <taxon>Gammaproteobacteria</taxon>
        <taxon>Enterobacterales</taxon>
        <taxon>Enterobacteriaceae</taxon>
        <taxon>Klebsiella/Raoultella group</taxon>
        <taxon>Klebsiella</taxon>
        <taxon>Klebsiella pneumoniae complex</taxon>
    </lineage>
</organism>
<accession>A0A2A5MCQ1</accession>
<protein>
    <submittedName>
        <fullName evidence="1">Uncharacterized protein</fullName>
    </submittedName>
</protein>
<dbReference type="EMBL" id="NXHG01000027">
    <property type="protein sequence ID" value="PCM58689.1"/>
    <property type="molecule type" value="Genomic_DNA"/>
</dbReference>